<protein>
    <recommendedName>
        <fullName evidence="3">Antitoxin</fullName>
    </recommendedName>
</protein>
<dbReference type="Proteomes" id="UP000229847">
    <property type="component" value="Unassembled WGS sequence"/>
</dbReference>
<evidence type="ECO:0000313" key="1">
    <source>
        <dbReference type="EMBL" id="PIP57485.1"/>
    </source>
</evidence>
<organism evidence="1 2">
    <name type="scientific">Candidatus Woesebacteria bacterium CG22_combo_CG10-13_8_21_14_all_39_10</name>
    <dbReference type="NCBI Taxonomy" id="1975059"/>
    <lineage>
        <taxon>Bacteria</taxon>
        <taxon>Candidatus Woeseibacteriota</taxon>
    </lineage>
</organism>
<reference evidence="1 2" key="1">
    <citation type="submission" date="2017-09" db="EMBL/GenBank/DDBJ databases">
        <title>Depth-based differentiation of microbial function through sediment-hosted aquifers and enrichment of novel symbionts in the deep terrestrial subsurface.</title>
        <authorList>
            <person name="Probst A.J."/>
            <person name="Ladd B."/>
            <person name="Jarett J.K."/>
            <person name="Geller-Mcgrath D.E."/>
            <person name="Sieber C.M."/>
            <person name="Emerson J.B."/>
            <person name="Anantharaman K."/>
            <person name="Thomas B.C."/>
            <person name="Malmstrom R."/>
            <person name="Stieglmeier M."/>
            <person name="Klingl A."/>
            <person name="Woyke T."/>
            <person name="Ryan C.M."/>
            <person name="Banfield J.F."/>
        </authorList>
    </citation>
    <scope>NUCLEOTIDE SEQUENCE [LARGE SCALE GENOMIC DNA]</scope>
    <source>
        <strain evidence="1">CG22_combo_CG10-13_8_21_14_all_39_10</strain>
    </source>
</reference>
<dbReference type="EMBL" id="PCSW01000089">
    <property type="protein sequence ID" value="PIP57485.1"/>
    <property type="molecule type" value="Genomic_DNA"/>
</dbReference>
<proteinExistence type="predicted"/>
<dbReference type="InterPro" id="IPR022148">
    <property type="entry name" value="CopG_antitoxin"/>
</dbReference>
<gene>
    <name evidence="1" type="ORF">COX03_02915</name>
</gene>
<dbReference type="AlphaFoldDB" id="A0A2H0BIJ1"/>
<evidence type="ECO:0000313" key="2">
    <source>
        <dbReference type="Proteomes" id="UP000229847"/>
    </source>
</evidence>
<sequence length="95" mass="11132">MIKNKKFKNIPVFKSEKDEANFWASHDTTDYVDWSKALVNPVFPNLKMSTRTITLRVTESLLDSLKMLANKKDVPYQSLMKVYLDEKVREEFANT</sequence>
<dbReference type="Pfam" id="PF12441">
    <property type="entry name" value="CopG_antitoxin"/>
    <property type="match status" value="1"/>
</dbReference>
<comment type="caution">
    <text evidence="1">The sequence shown here is derived from an EMBL/GenBank/DDBJ whole genome shotgun (WGS) entry which is preliminary data.</text>
</comment>
<accession>A0A2H0BIJ1</accession>
<evidence type="ECO:0008006" key="3">
    <source>
        <dbReference type="Google" id="ProtNLM"/>
    </source>
</evidence>
<name>A0A2H0BIJ1_9BACT</name>